<evidence type="ECO:0000313" key="11">
    <source>
        <dbReference type="EMBL" id="SKB46260.1"/>
    </source>
</evidence>
<evidence type="ECO:0000256" key="5">
    <source>
        <dbReference type="ARBA" id="ARBA00022856"/>
    </source>
</evidence>
<dbReference type="Gene3D" id="1.10.3720.10">
    <property type="entry name" value="MetI-like"/>
    <property type="match status" value="1"/>
</dbReference>
<evidence type="ECO:0000256" key="9">
    <source>
        <dbReference type="RuleBase" id="RU363032"/>
    </source>
</evidence>
<comment type="similarity">
    <text evidence="9">Belongs to the binding-protein-dependent transport system permease family.</text>
</comment>
<dbReference type="GO" id="GO:0005886">
    <property type="term" value="C:plasma membrane"/>
    <property type="evidence" value="ECO:0007669"/>
    <property type="project" value="UniProtKB-SubCell"/>
</dbReference>
<sequence>MSSDSTLGTGASVKKARRMKPPAPNAIVGGTLIGILLLAAGTGALWTPYDPLKLSFREKLAAPSALHWLGTDEFGRDVLSRLMAGAATSVWISILTVTLAVVMGTTIGLFSGYMRGWTDRIIMAFNDALLAFPGILLALGLLAVVGANKYGIIVALGIAYTPSVARVVRGTVLSLREREFIAASRVMGNSEGFTMARHILPNCIAPLTVLATSMFGYVLLAESALSFLGLGVPPPAPTWGNMLAGSRPYIGQAVWLGIFPGLCISLTLLGINLLGDAVRDRLDPRMRGSR</sequence>
<protein>
    <submittedName>
        <fullName evidence="11">Peptide/nickel transport system permease protein</fullName>
    </submittedName>
</protein>
<dbReference type="PANTHER" id="PTHR43386:SF1">
    <property type="entry name" value="D,D-DIPEPTIDE TRANSPORT SYSTEM PERMEASE PROTEIN DDPC-RELATED"/>
    <property type="match status" value="1"/>
</dbReference>
<proteinExistence type="inferred from homology"/>
<dbReference type="GO" id="GO:0015031">
    <property type="term" value="P:protein transport"/>
    <property type="evidence" value="ECO:0007669"/>
    <property type="project" value="UniProtKB-KW"/>
</dbReference>
<evidence type="ECO:0000256" key="7">
    <source>
        <dbReference type="ARBA" id="ARBA00022989"/>
    </source>
</evidence>
<keyword evidence="2 9" id="KW-0813">Transport</keyword>
<dbReference type="InterPro" id="IPR035906">
    <property type="entry name" value="MetI-like_sf"/>
</dbReference>
<keyword evidence="4 9" id="KW-0812">Transmembrane</keyword>
<feature type="transmembrane region" description="Helical" evidence="9">
    <location>
        <begin position="150"/>
        <end position="168"/>
    </location>
</feature>
<evidence type="ECO:0000256" key="2">
    <source>
        <dbReference type="ARBA" id="ARBA00022448"/>
    </source>
</evidence>
<evidence type="ECO:0000256" key="8">
    <source>
        <dbReference type="ARBA" id="ARBA00023136"/>
    </source>
</evidence>
<organism evidence="11 12">
    <name type="scientific">Bosea thiooxidans</name>
    <dbReference type="NCBI Taxonomy" id="53254"/>
    <lineage>
        <taxon>Bacteria</taxon>
        <taxon>Pseudomonadati</taxon>
        <taxon>Pseudomonadota</taxon>
        <taxon>Alphaproteobacteria</taxon>
        <taxon>Hyphomicrobiales</taxon>
        <taxon>Boseaceae</taxon>
        <taxon>Bosea</taxon>
    </lineage>
</organism>
<keyword evidence="5" id="KW-0571">Peptide transport</keyword>
<reference evidence="11 12" key="1">
    <citation type="submission" date="2017-02" db="EMBL/GenBank/DDBJ databases">
        <authorList>
            <person name="Peterson S.W."/>
        </authorList>
    </citation>
    <scope>NUCLEOTIDE SEQUENCE [LARGE SCALE GENOMIC DNA]</scope>
    <source>
        <strain evidence="11 12">DSM 9653</strain>
    </source>
</reference>
<evidence type="ECO:0000256" key="4">
    <source>
        <dbReference type="ARBA" id="ARBA00022692"/>
    </source>
</evidence>
<dbReference type="Pfam" id="PF00528">
    <property type="entry name" value="BPD_transp_1"/>
    <property type="match status" value="1"/>
</dbReference>
<evidence type="ECO:0000313" key="12">
    <source>
        <dbReference type="Proteomes" id="UP000190130"/>
    </source>
</evidence>
<evidence type="ECO:0000259" key="10">
    <source>
        <dbReference type="PROSITE" id="PS50928"/>
    </source>
</evidence>
<dbReference type="CDD" id="cd06261">
    <property type="entry name" value="TM_PBP2"/>
    <property type="match status" value="1"/>
</dbReference>
<dbReference type="Proteomes" id="UP000190130">
    <property type="component" value="Unassembled WGS sequence"/>
</dbReference>
<feature type="transmembrane region" description="Helical" evidence="9">
    <location>
        <begin position="204"/>
        <end position="229"/>
    </location>
</feature>
<dbReference type="SUPFAM" id="SSF161098">
    <property type="entry name" value="MetI-like"/>
    <property type="match status" value="1"/>
</dbReference>
<evidence type="ECO:0000256" key="6">
    <source>
        <dbReference type="ARBA" id="ARBA00022927"/>
    </source>
</evidence>
<dbReference type="PANTHER" id="PTHR43386">
    <property type="entry name" value="OLIGOPEPTIDE TRANSPORT SYSTEM PERMEASE PROTEIN APPC"/>
    <property type="match status" value="1"/>
</dbReference>
<keyword evidence="7 9" id="KW-1133">Transmembrane helix</keyword>
<dbReference type="EMBL" id="FUYX01000002">
    <property type="protein sequence ID" value="SKB46260.1"/>
    <property type="molecule type" value="Genomic_DNA"/>
</dbReference>
<evidence type="ECO:0000256" key="3">
    <source>
        <dbReference type="ARBA" id="ARBA00022475"/>
    </source>
</evidence>
<evidence type="ECO:0000256" key="1">
    <source>
        <dbReference type="ARBA" id="ARBA00004651"/>
    </source>
</evidence>
<dbReference type="PROSITE" id="PS50928">
    <property type="entry name" value="ABC_TM1"/>
    <property type="match status" value="1"/>
</dbReference>
<feature type="transmembrane region" description="Helical" evidence="9">
    <location>
        <begin position="122"/>
        <end position="144"/>
    </location>
</feature>
<gene>
    <name evidence="11" type="ORF">SAMN05660750_00814</name>
</gene>
<feature type="transmembrane region" description="Helical" evidence="9">
    <location>
        <begin position="249"/>
        <end position="275"/>
    </location>
</feature>
<feature type="transmembrane region" description="Helical" evidence="9">
    <location>
        <begin position="90"/>
        <end position="110"/>
    </location>
</feature>
<comment type="subcellular location">
    <subcellularLocation>
        <location evidence="1 9">Cell membrane</location>
        <topology evidence="1 9">Multi-pass membrane protein</topology>
    </subcellularLocation>
</comment>
<dbReference type="GO" id="GO:0055085">
    <property type="term" value="P:transmembrane transport"/>
    <property type="evidence" value="ECO:0007669"/>
    <property type="project" value="InterPro"/>
</dbReference>
<keyword evidence="8 9" id="KW-0472">Membrane</keyword>
<dbReference type="InterPro" id="IPR000515">
    <property type="entry name" value="MetI-like"/>
</dbReference>
<accession>A0A1T5BGY4</accession>
<feature type="transmembrane region" description="Helical" evidence="9">
    <location>
        <begin position="23"/>
        <end position="46"/>
    </location>
</feature>
<keyword evidence="6" id="KW-0653">Protein transport</keyword>
<dbReference type="InterPro" id="IPR050366">
    <property type="entry name" value="BP-dependent_transpt_permease"/>
</dbReference>
<keyword evidence="3" id="KW-1003">Cell membrane</keyword>
<dbReference type="GO" id="GO:0015833">
    <property type="term" value="P:peptide transport"/>
    <property type="evidence" value="ECO:0007669"/>
    <property type="project" value="UniProtKB-KW"/>
</dbReference>
<name>A0A1T5BGY4_9HYPH</name>
<dbReference type="AlphaFoldDB" id="A0A1T5BGY4"/>
<feature type="domain" description="ABC transmembrane type-1" evidence="10">
    <location>
        <begin position="86"/>
        <end position="275"/>
    </location>
</feature>